<dbReference type="GO" id="GO:0016226">
    <property type="term" value="P:iron-sulfur cluster assembly"/>
    <property type="evidence" value="ECO:0007669"/>
    <property type="project" value="TreeGrafter"/>
</dbReference>
<dbReference type="KEGG" id="nav:JQS30_16585"/>
<dbReference type="InterPro" id="IPR057460">
    <property type="entry name" value="CAF17_C"/>
</dbReference>
<dbReference type="InterPro" id="IPR045179">
    <property type="entry name" value="YgfZ/GcvT"/>
</dbReference>
<dbReference type="SUPFAM" id="SSF103025">
    <property type="entry name" value="Folate-binding domain"/>
    <property type="match status" value="1"/>
</dbReference>
<dbReference type="AlphaFoldDB" id="A0A895XSV1"/>
<dbReference type="RefSeq" id="WP_213171348.1">
    <property type="nucleotide sequence ID" value="NZ_CP070496.1"/>
</dbReference>
<dbReference type="EMBL" id="CP070496">
    <property type="protein sequence ID" value="QSB05340.1"/>
    <property type="molecule type" value="Genomic_DNA"/>
</dbReference>
<dbReference type="InterPro" id="IPR027266">
    <property type="entry name" value="TrmE/GcvT-like"/>
</dbReference>
<evidence type="ECO:0000313" key="4">
    <source>
        <dbReference type="Proteomes" id="UP000662939"/>
    </source>
</evidence>
<dbReference type="Pfam" id="PF25455">
    <property type="entry name" value="Beta-barrel_CAF17_C"/>
    <property type="match status" value="1"/>
</dbReference>
<proteinExistence type="predicted"/>
<dbReference type="PANTHER" id="PTHR22602:SF0">
    <property type="entry name" value="TRANSFERASE CAF17, MITOCHONDRIAL-RELATED"/>
    <property type="match status" value="1"/>
</dbReference>
<dbReference type="PIRSF" id="PIRSF006487">
    <property type="entry name" value="GcvT"/>
    <property type="match status" value="1"/>
</dbReference>
<dbReference type="Proteomes" id="UP000662939">
    <property type="component" value="Chromosome"/>
</dbReference>
<feature type="domain" description="CAF17 C-terminal" evidence="2">
    <location>
        <begin position="295"/>
        <end position="349"/>
    </location>
</feature>
<protein>
    <submittedName>
        <fullName evidence="3">Folate-binding protein YgfZ</fullName>
    </submittedName>
</protein>
<dbReference type="InterPro" id="IPR017703">
    <property type="entry name" value="YgfZ/GCV_T_CS"/>
</dbReference>
<dbReference type="NCBIfam" id="TIGR03317">
    <property type="entry name" value="ygfZ_signature"/>
    <property type="match status" value="1"/>
</dbReference>
<dbReference type="PANTHER" id="PTHR22602">
    <property type="entry name" value="TRANSFERASE CAF17, MITOCHONDRIAL-RELATED"/>
    <property type="match status" value="1"/>
</dbReference>
<accession>A0A895XSV1</accession>
<evidence type="ECO:0000313" key="3">
    <source>
        <dbReference type="EMBL" id="QSB05340.1"/>
    </source>
</evidence>
<organism evidence="3 4">
    <name type="scientific">Natronoglycomyces albus</name>
    <dbReference type="NCBI Taxonomy" id="2811108"/>
    <lineage>
        <taxon>Bacteria</taxon>
        <taxon>Bacillati</taxon>
        <taxon>Actinomycetota</taxon>
        <taxon>Actinomycetes</taxon>
        <taxon>Glycomycetales</taxon>
        <taxon>Glycomycetaceae</taxon>
        <taxon>Natronoglycomyces</taxon>
    </lineage>
</organism>
<evidence type="ECO:0000256" key="1">
    <source>
        <dbReference type="ARBA" id="ARBA00022946"/>
    </source>
</evidence>
<dbReference type="Gene3D" id="3.30.1360.120">
    <property type="entry name" value="Probable tRNA modification gtpase trme, domain 1"/>
    <property type="match status" value="1"/>
</dbReference>
<sequence>MNASVLLKRPGAVATIENGEHTGTTAWHYGDPLGEQRAADTGGAIFDLSDRDLITVTGGERLSWLHQITSQHLLQLPAHTGTELMVLSPTGRIEHHAGVYDDGTTTWLDCEPGAGEALLRFLHMMKFFTEVDIELRTDWAMLTVTQASLDLAQPHISEVPPAKYVAADVPSIPTSSYPGGPHPDGTPGWRRRTDRFGKATVDLLVPRQDLDATVDSLGLPLAGTWAHDALRVANQAPRVGIDTDHKTIPHEVPALLVRAVHIDKGCYRGQETVARVHNLGQAPRLLVSLHLDGTDEHPPQPDTEITSGERTVGRLGTAVQHYEEGQIALALLKRKIASAPETKLTVGSQAAQQ</sequence>
<keyword evidence="1" id="KW-0809">Transit peptide</keyword>
<evidence type="ECO:0000259" key="2">
    <source>
        <dbReference type="Pfam" id="PF25455"/>
    </source>
</evidence>
<reference evidence="3" key="1">
    <citation type="submission" date="2021-02" db="EMBL/GenBank/DDBJ databases">
        <title>Natronoglycomyces albus gen. nov., sp. nov, a haloalkaliphilic actinobacterium from a soda solonchak soil.</title>
        <authorList>
            <person name="Sorokin D.Y."/>
            <person name="Khijniak T.V."/>
            <person name="Zakharycheva A.P."/>
            <person name="Boueva O.V."/>
            <person name="Ariskina E.V."/>
            <person name="Hahnke R.L."/>
            <person name="Bunk B."/>
            <person name="Sproer C."/>
            <person name="Schumann P."/>
            <person name="Evtushenko L.I."/>
            <person name="Kublanov I.V."/>
        </authorList>
    </citation>
    <scope>NUCLEOTIDE SEQUENCE</scope>
    <source>
        <strain evidence="3">DSM 106290</strain>
    </source>
</reference>
<keyword evidence="4" id="KW-1185">Reference proteome</keyword>
<gene>
    <name evidence="3" type="ORF">JQS30_16585</name>
</gene>
<name>A0A895XSV1_9ACTN</name>